<feature type="transmembrane region" description="Helical" evidence="2">
    <location>
        <begin position="408"/>
        <end position="425"/>
    </location>
</feature>
<feature type="transmembrane region" description="Helical" evidence="2">
    <location>
        <begin position="842"/>
        <end position="857"/>
    </location>
</feature>
<reference evidence="3 4" key="1">
    <citation type="submission" date="2016-10" db="EMBL/GenBank/DDBJ databases">
        <authorList>
            <person name="de Groot N.N."/>
        </authorList>
    </citation>
    <scope>NUCLEOTIDE SEQUENCE [LARGE SCALE GENOMIC DNA]</scope>
    <source>
        <strain evidence="3 4">CGMCC 1.7727</strain>
    </source>
</reference>
<feature type="transmembrane region" description="Helical" evidence="2">
    <location>
        <begin position="100"/>
        <end position="120"/>
    </location>
</feature>
<feature type="transmembrane region" description="Helical" evidence="2">
    <location>
        <begin position="195"/>
        <end position="213"/>
    </location>
</feature>
<feature type="transmembrane region" description="Helical" evidence="2">
    <location>
        <begin position="378"/>
        <end position="396"/>
    </location>
</feature>
<evidence type="ECO:0000313" key="3">
    <source>
        <dbReference type="EMBL" id="SER44698.1"/>
    </source>
</evidence>
<dbReference type="AlphaFoldDB" id="A0A1H9P917"/>
<feature type="transmembrane region" description="Helical" evidence="2">
    <location>
        <begin position="274"/>
        <end position="295"/>
    </location>
</feature>
<feature type="transmembrane region" description="Helical" evidence="2">
    <location>
        <begin position="652"/>
        <end position="674"/>
    </location>
</feature>
<feature type="transmembrane region" description="Helical" evidence="2">
    <location>
        <begin position="1101"/>
        <end position="1120"/>
    </location>
</feature>
<feature type="transmembrane region" description="Helical" evidence="2">
    <location>
        <begin position="603"/>
        <end position="621"/>
    </location>
</feature>
<feature type="transmembrane region" description="Helical" evidence="2">
    <location>
        <begin position="732"/>
        <end position="749"/>
    </location>
</feature>
<feature type="transmembrane region" description="Helical" evidence="2">
    <location>
        <begin position="301"/>
        <end position="321"/>
    </location>
</feature>
<accession>A0A1H9P917</accession>
<feature type="transmembrane region" description="Helical" evidence="2">
    <location>
        <begin position="352"/>
        <end position="369"/>
    </location>
</feature>
<feature type="transmembrane region" description="Helical" evidence="2">
    <location>
        <begin position="761"/>
        <end position="783"/>
    </location>
</feature>
<feature type="transmembrane region" description="Helical" evidence="2">
    <location>
        <begin position="1028"/>
        <end position="1045"/>
    </location>
</feature>
<organism evidence="3 4">
    <name type="scientific">Gracilibacillus ureilyticus</name>
    <dbReference type="NCBI Taxonomy" id="531814"/>
    <lineage>
        <taxon>Bacteria</taxon>
        <taxon>Bacillati</taxon>
        <taxon>Bacillota</taxon>
        <taxon>Bacilli</taxon>
        <taxon>Bacillales</taxon>
        <taxon>Bacillaceae</taxon>
        <taxon>Gracilibacillus</taxon>
    </lineage>
</organism>
<feature type="transmembrane region" description="Helical" evidence="2">
    <location>
        <begin position="918"/>
        <end position="937"/>
    </location>
</feature>
<feature type="transmembrane region" description="Helical" evidence="2">
    <location>
        <begin position="246"/>
        <end position="262"/>
    </location>
</feature>
<dbReference type="Proteomes" id="UP000199687">
    <property type="component" value="Unassembled WGS sequence"/>
</dbReference>
<feature type="transmembrane region" description="Helical" evidence="2">
    <location>
        <begin position="1051"/>
        <end position="1070"/>
    </location>
</feature>
<evidence type="ECO:0000313" key="4">
    <source>
        <dbReference type="Proteomes" id="UP000199687"/>
    </source>
</evidence>
<protein>
    <recommendedName>
        <fullName evidence="5">DUF2157 domain-containing protein</fullName>
    </recommendedName>
</protein>
<evidence type="ECO:0000256" key="1">
    <source>
        <dbReference type="SAM" id="MobiDB-lite"/>
    </source>
</evidence>
<name>A0A1H9P917_9BACI</name>
<feature type="region of interest" description="Disordered" evidence="1">
    <location>
        <begin position="71"/>
        <end position="91"/>
    </location>
</feature>
<feature type="transmembrane region" description="Helical" evidence="2">
    <location>
        <begin position="132"/>
        <end position="153"/>
    </location>
</feature>
<feature type="transmembrane region" description="Helical" evidence="2">
    <location>
        <begin position="973"/>
        <end position="993"/>
    </location>
</feature>
<feature type="transmembrane region" description="Helical" evidence="2">
    <location>
        <begin position="513"/>
        <end position="531"/>
    </location>
</feature>
<keyword evidence="2" id="KW-1133">Transmembrane helix</keyword>
<evidence type="ECO:0008006" key="5">
    <source>
        <dbReference type="Google" id="ProtNLM"/>
    </source>
</evidence>
<dbReference type="OrthoDB" id="1815069at2"/>
<feature type="transmembrane region" description="Helical" evidence="2">
    <location>
        <begin position="789"/>
        <end position="811"/>
    </location>
</feature>
<gene>
    <name evidence="3" type="ORF">SAMN04487944_104152</name>
</gene>
<feature type="transmembrane region" description="Helical" evidence="2">
    <location>
        <begin position="1077"/>
        <end position="1095"/>
    </location>
</feature>
<keyword evidence="4" id="KW-1185">Reference proteome</keyword>
<feature type="transmembrane region" description="Helical" evidence="2">
    <location>
        <begin position="627"/>
        <end position="645"/>
    </location>
</feature>
<feature type="transmembrane region" description="Helical" evidence="2">
    <location>
        <begin position="709"/>
        <end position="726"/>
    </location>
</feature>
<feature type="transmembrane region" description="Helical" evidence="2">
    <location>
        <begin position="540"/>
        <end position="558"/>
    </location>
</feature>
<keyword evidence="2" id="KW-0472">Membrane</keyword>
<feature type="transmembrane region" description="Helical" evidence="2">
    <location>
        <begin position="887"/>
        <end position="906"/>
    </location>
</feature>
<feature type="transmembrane region" description="Helical" evidence="2">
    <location>
        <begin position="160"/>
        <end position="183"/>
    </location>
</feature>
<feature type="transmembrane region" description="Helical" evidence="2">
    <location>
        <begin position="943"/>
        <end position="961"/>
    </location>
</feature>
<feature type="transmembrane region" description="Helical" evidence="2">
    <location>
        <begin position="680"/>
        <end position="697"/>
    </location>
</feature>
<dbReference type="STRING" id="531814.SAMN04487944_104152"/>
<feature type="transmembrane region" description="Helical" evidence="2">
    <location>
        <begin position="432"/>
        <end position="452"/>
    </location>
</feature>
<dbReference type="EMBL" id="FOGL01000004">
    <property type="protein sequence ID" value="SER44698.1"/>
    <property type="molecule type" value="Genomic_DNA"/>
</dbReference>
<feature type="transmembrane region" description="Helical" evidence="2">
    <location>
        <begin position="489"/>
        <end position="507"/>
    </location>
</feature>
<feature type="transmembrane region" description="Helical" evidence="2">
    <location>
        <begin position="864"/>
        <end position="881"/>
    </location>
</feature>
<keyword evidence="2" id="KW-0812">Transmembrane</keyword>
<feature type="transmembrane region" description="Helical" evidence="2">
    <location>
        <begin position="818"/>
        <end position="836"/>
    </location>
</feature>
<evidence type="ECO:0000256" key="2">
    <source>
        <dbReference type="SAM" id="Phobius"/>
    </source>
</evidence>
<feature type="transmembrane region" description="Helical" evidence="2">
    <location>
        <begin position="999"/>
        <end position="1016"/>
    </location>
</feature>
<proteinExistence type="predicted"/>
<feature type="transmembrane region" description="Helical" evidence="2">
    <location>
        <begin position="570"/>
        <end position="591"/>
    </location>
</feature>
<feature type="transmembrane region" description="Helical" evidence="2">
    <location>
        <begin position="220"/>
        <end position="240"/>
    </location>
</feature>
<sequence>MKDLSKSEQQIIVKKEMLELMKEGYINQQEFNRFLSAYEQYIDSQNEKMEKAVKDEIDPIQLSEGKELIPRPVKSEKKPNPPKVKQANDKTPEQIRERNITWLLVIGVVFLLISGLVVATSTWEQMGALLKVLTLIGVSVFFLVLSAVCSSFLKIEKTAFAFLTLGSLLLPIAIIAIGYFGLFGEYLTLTGEGRYLLGVICTLLPLPLYARNAMKNNSRLFVWIFYLFLSFFIGFTIASGKVSVDVYYFLMMIFNGALLYGYHRLRDQNSIRIFIRELPAYAQLNLVISTIMMLFVFDHMLFYSFNILVTAILYIAMIFVYNTKDYHLIFSALFAYGIYQLTENSVLHSIDLFVYSLIGAAYLGFAYLTKKDSYLKSVFHYTSAIMSLCAFLYISYQGILLRSQDDSWILLLAYITIVCTYTYLSNISQINIFRWLAAVFLFVSGLQLWDLAFEPKNLSAQLFMFIYAVIIFTTIGLRNKIKFLSSLNVSAYYVSIVVMILTVMYGLVVETYIQVFLMFVIMGFLSLLVFFSQSEQYKQVAVWFNAICWWFAMFVLYPELIGYSSTYMEIFNVPFHLALSGVILLLISLLWKKSGWSLLENASFYIGQLSYLLAVLLLTDLQLIDPVIVRPVILLIGVGVSVWFVRYTRLEIAWLAVSILSLAFYISLISTFSITGFASVIWFVVFAPVLLLIADRYAGIYAEGLKPYFFWLAHAVQFFIMLLIVLDQLVVHQLNPIILFIPLTVYIYSTLIGKVEWQVKLFLYAGLSVIPVLLAGYSFYFKLTDAIPFAYYFIISSVIMVLVWFTVPLLWKRRIDWYIVPFSIVSLITVVALGPISTPAELVVVISFVILILYLLHKRKWMTLLLFPLLLSILVWDQQTLITPKMLTGISIVCFFVLLIAGRVLYAKLCQKVGEDWFIDWYSFIALAYVGYAASFIGPENSVWIKILPYMLLALWLAMQIKRIDHTIWKKSLVTLAVICLLPIYYHILFEYISYINPLFHAELIALPVMFLSIAISKKVWNDYRSAMTNLQTVILAGITVYLVYDAIQSQTIWDALIIGTLSIVSLLAGMKFHIKSYLFTGLATLIFNVIYQTKPYWGNLPWWVYLLVAGITFISVASYNEWKKQRKAEGQFVKKMKEIVAQLKEWD</sequence>
<dbReference type="RefSeq" id="WP_089740044.1">
    <property type="nucleotide sequence ID" value="NZ_FOGL01000004.1"/>
</dbReference>
<feature type="transmembrane region" description="Helical" evidence="2">
    <location>
        <begin position="458"/>
        <end position="477"/>
    </location>
</feature>
<feature type="transmembrane region" description="Helical" evidence="2">
    <location>
        <begin position="328"/>
        <end position="346"/>
    </location>
</feature>